<dbReference type="GO" id="GO:0005739">
    <property type="term" value="C:mitochondrion"/>
    <property type="evidence" value="ECO:0007669"/>
    <property type="project" value="TreeGrafter"/>
</dbReference>
<evidence type="ECO:0000259" key="1">
    <source>
        <dbReference type="Pfam" id="PF01521"/>
    </source>
</evidence>
<dbReference type="InterPro" id="IPR035903">
    <property type="entry name" value="HesB-like_dom_sf"/>
</dbReference>
<gene>
    <name evidence="2" type="ORF">LCGC14_0652480</name>
</gene>
<feature type="domain" description="Core" evidence="1">
    <location>
        <begin position="23"/>
        <end position="123"/>
    </location>
</feature>
<dbReference type="GO" id="GO:0051539">
    <property type="term" value="F:4 iron, 4 sulfur cluster binding"/>
    <property type="evidence" value="ECO:0007669"/>
    <property type="project" value="TreeGrafter"/>
</dbReference>
<dbReference type="NCBIfam" id="TIGR00049">
    <property type="entry name" value="iron-sulfur cluster assembly accessory protein"/>
    <property type="match status" value="1"/>
</dbReference>
<dbReference type="Pfam" id="PF01521">
    <property type="entry name" value="Fe-S_biosyn"/>
    <property type="match status" value="1"/>
</dbReference>
<protein>
    <recommendedName>
        <fullName evidence="1">Core domain-containing protein</fullName>
    </recommendedName>
</protein>
<dbReference type="GO" id="GO:0016226">
    <property type="term" value="P:iron-sulfur cluster assembly"/>
    <property type="evidence" value="ECO:0007669"/>
    <property type="project" value="InterPro"/>
</dbReference>
<evidence type="ECO:0000313" key="2">
    <source>
        <dbReference type="EMBL" id="KKN48495.1"/>
    </source>
</evidence>
<dbReference type="GO" id="GO:0051537">
    <property type="term" value="F:2 iron, 2 sulfur cluster binding"/>
    <property type="evidence" value="ECO:0007669"/>
    <property type="project" value="TreeGrafter"/>
</dbReference>
<dbReference type="AlphaFoldDB" id="A0A0F9QVW5"/>
<proteinExistence type="predicted"/>
<accession>A0A0F9QVW5</accession>
<dbReference type="InterPro" id="IPR000361">
    <property type="entry name" value="ATAP_core_dom"/>
</dbReference>
<dbReference type="SUPFAM" id="SSF89360">
    <property type="entry name" value="HesB-like domain"/>
    <property type="match status" value="1"/>
</dbReference>
<dbReference type="PROSITE" id="PS01152">
    <property type="entry name" value="HESB"/>
    <property type="match status" value="1"/>
</dbReference>
<dbReference type="EMBL" id="LAZR01001218">
    <property type="protein sequence ID" value="KKN48495.1"/>
    <property type="molecule type" value="Genomic_DNA"/>
</dbReference>
<reference evidence="2" key="1">
    <citation type="journal article" date="2015" name="Nature">
        <title>Complex archaea that bridge the gap between prokaryotes and eukaryotes.</title>
        <authorList>
            <person name="Spang A."/>
            <person name="Saw J.H."/>
            <person name="Jorgensen S.L."/>
            <person name="Zaremba-Niedzwiedzka K."/>
            <person name="Martijn J."/>
            <person name="Lind A.E."/>
            <person name="van Eijk R."/>
            <person name="Schleper C."/>
            <person name="Guy L."/>
            <person name="Ettema T.J."/>
        </authorList>
    </citation>
    <scope>NUCLEOTIDE SEQUENCE</scope>
</reference>
<dbReference type="Gene3D" id="2.60.300.12">
    <property type="entry name" value="HesB-like domain"/>
    <property type="match status" value="1"/>
</dbReference>
<comment type="caution">
    <text evidence="2">The sequence shown here is derived from an EMBL/GenBank/DDBJ whole genome shotgun (WGS) entry which is preliminary data.</text>
</comment>
<dbReference type="InterPro" id="IPR016092">
    <property type="entry name" value="ATAP"/>
</dbReference>
<organism evidence="2">
    <name type="scientific">marine sediment metagenome</name>
    <dbReference type="NCBI Taxonomy" id="412755"/>
    <lineage>
        <taxon>unclassified sequences</taxon>
        <taxon>metagenomes</taxon>
        <taxon>ecological metagenomes</taxon>
    </lineage>
</organism>
<name>A0A0F9QVW5_9ZZZZ</name>
<dbReference type="GO" id="GO:0005506">
    <property type="term" value="F:iron ion binding"/>
    <property type="evidence" value="ECO:0007669"/>
    <property type="project" value="TreeGrafter"/>
</dbReference>
<dbReference type="InterPro" id="IPR017870">
    <property type="entry name" value="FeS_cluster_insertion_CS"/>
</dbReference>
<dbReference type="PANTHER" id="PTHR43011:SF1">
    <property type="entry name" value="IRON-SULFUR CLUSTER ASSEMBLY 2 HOMOLOG, MITOCHONDRIAL"/>
    <property type="match status" value="1"/>
</dbReference>
<sequence>MTKIIESGCGNTTILAGDEVSNEIIISEVAKEKIAEMLVSEDPESFLRVAVMGGGCSGFRYLFGFDTKLEEDDITHEWENGRVVVDNMSMDFIKGGTLNYVVQFGVEYFHVVNPSATSQCGCGSSFNI</sequence>
<dbReference type="PANTHER" id="PTHR43011">
    <property type="entry name" value="IRON-SULFUR CLUSTER ASSEMBLY 2 HOMOLOG, MITOCHONDRIAL"/>
    <property type="match status" value="1"/>
</dbReference>